<feature type="compositionally biased region" description="Pro residues" evidence="1">
    <location>
        <begin position="193"/>
        <end position="203"/>
    </location>
</feature>
<evidence type="ECO:0000313" key="2">
    <source>
        <dbReference type="EMBL" id="KXS11149.1"/>
    </source>
</evidence>
<feature type="compositionally biased region" description="Low complexity" evidence="1">
    <location>
        <begin position="178"/>
        <end position="192"/>
    </location>
</feature>
<organism evidence="2 3">
    <name type="scientific">Gonapodya prolifera (strain JEL478)</name>
    <name type="common">Monoblepharis prolifera</name>
    <dbReference type="NCBI Taxonomy" id="1344416"/>
    <lineage>
        <taxon>Eukaryota</taxon>
        <taxon>Fungi</taxon>
        <taxon>Fungi incertae sedis</taxon>
        <taxon>Chytridiomycota</taxon>
        <taxon>Chytridiomycota incertae sedis</taxon>
        <taxon>Monoblepharidomycetes</taxon>
        <taxon>Monoblepharidales</taxon>
        <taxon>Gonapodyaceae</taxon>
        <taxon>Gonapodya</taxon>
    </lineage>
</organism>
<dbReference type="EMBL" id="KQ965806">
    <property type="protein sequence ID" value="KXS11149.1"/>
    <property type="molecule type" value="Genomic_DNA"/>
</dbReference>
<evidence type="ECO:0000313" key="3">
    <source>
        <dbReference type="Proteomes" id="UP000070544"/>
    </source>
</evidence>
<feature type="region of interest" description="Disordered" evidence="1">
    <location>
        <begin position="276"/>
        <end position="296"/>
    </location>
</feature>
<feature type="compositionally biased region" description="Basic residues" evidence="1">
    <location>
        <begin position="145"/>
        <end position="154"/>
    </location>
</feature>
<feature type="region of interest" description="Disordered" evidence="1">
    <location>
        <begin position="131"/>
        <end position="207"/>
    </location>
</feature>
<reference evidence="2 3" key="1">
    <citation type="journal article" date="2015" name="Genome Biol. Evol.">
        <title>Phylogenomic analyses indicate that early fungi evolved digesting cell walls of algal ancestors of land plants.</title>
        <authorList>
            <person name="Chang Y."/>
            <person name="Wang S."/>
            <person name="Sekimoto S."/>
            <person name="Aerts A.L."/>
            <person name="Choi C."/>
            <person name="Clum A."/>
            <person name="LaButti K.M."/>
            <person name="Lindquist E.A."/>
            <person name="Yee Ngan C."/>
            <person name="Ohm R.A."/>
            <person name="Salamov A.A."/>
            <person name="Grigoriev I.V."/>
            <person name="Spatafora J.W."/>
            <person name="Berbee M.L."/>
        </authorList>
    </citation>
    <scope>NUCLEOTIDE SEQUENCE [LARGE SCALE GENOMIC DNA]</scope>
    <source>
        <strain evidence="2 3">JEL478</strain>
    </source>
</reference>
<name>A0A139A3A4_GONPJ</name>
<evidence type="ECO:0000256" key="1">
    <source>
        <dbReference type="SAM" id="MobiDB-lite"/>
    </source>
</evidence>
<gene>
    <name evidence="2" type="ORF">M427DRAFT_73127</name>
</gene>
<feature type="compositionally biased region" description="Basic and acidic residues" evidence="1">
    <location>
        <begin position="131"/>
        <end position="144"/>
    </location>
</feature>
<keyword evidence="3" id="KW-1185">Reference proteome</keyword>
<dbReference type="Proteomes" id="UP000070544">
    <property type="component" value="Unassembled WGS sequence"/>
</dbReference>
<feature type="compositionally biased region" description="Polar residues" evidence="1">
    <location>
        <begin position="281"/>
        <end position="296"/>
    </location>
</feature>
<accession>A0A139A3A4</accession>
<proteinExistence type="predicted"/>
<protein>
    <submittedName>
        <fullName evidence="2">Uncharacterized protein</fullName>
    </submittedName>
</protein>
<dbReference type="AlphaFoldDB" id="A0A139A3A4"/>
<sequence>MRSATAAAAGPSSLANVGAATKAIFVDSKISTHAVTPSLPTPAVGIPVKAAQVDSLLSEIRCTDLLAETHSQGFATPHSHHSPLCDFSISRQYVGATQRLVSPLANRRYTDSGISLPRLWTDIYEERLNRLIDGHDPQPPEKVPRRASKPPRGRPRSEDAEATQVDFPMAPAAHQQQPLSPSHTSPPNSSSPLSPPSTPPLPFLPRSVSMDHRTIPRLLHPAPHIPARRESVPLPALSPSTIDDTMRQFAQDFHESTFHPPANYELSPSQLVTIPPRALPGSQQDRSWHPSASQSQYHWSFSPQPLLPIPPRGVLPTQQRWASRSPPGVGQYSSSPAFLEPFPVLLRLRRLRPSSFVLSLRSSASSTGDAYDPAHLPRATSSPDIFDPRPPRPKTNPAIPPRTRVRLWSGDGHPGTRCA</sequence>
<feature type="region of interest" description="Disordered" evidence="1">
    <location>
        <begin position="362"/>
        <end position="419"/>
    </location>
</feature>